<reference evidence="10 11" key="1">
    <citation type="submission" date="2019-05" db="EMBL/GenBank/DDBJ databases">
        <title>Nesterenkonia sp. GY074 isolated from the Southern Atlantic Ocean.</title>
        <authorList>
            <person name="Zhang G."/>
        </authorList>
    </citation>
    <scope>NUCLEOTIDE SEQUENCE [LARGE SCALE GENOMIC DNA]</scope>
    <source>
        <strain evidence="10 11">GY074</strain>
    </source>
</reference>
<comment type="caution">
    <text evidence="10">The sequence shown here is derived from an EMBL/GenBank/DDBJ whole genome shotgun (WGS) entry which is preliminary data.</text>
</comment>
<evidence type="ECO:0000313" key="11">
    <source>
        <dbReference type="Proteomes" id="UP000310458"/>
    </source>
</evidence>
<dbReference type="PROSITE" id="PS50928">
    <property type="entry name" value="ABC_TM1"/>
    <property type="match status" value="1"/>
</dbReference>
<feature type="transmembrane region" description="Helical" evidence="7">
    <location>
        <begin position="140"/>
        <end position="166"/>
    </location>
</feature>
<feature type="transmembrane region" description="Helical" evidence="7">
    <location>
        <begin position="96"/>
        <end position="119"/>
    </location>
</feature>
<organism evidence="10 11">
    <name type="scientific">Nesterenkonia salmonea</name>
    <dbReference type="NCBI Taxonomy" id="1804987"/>
    <lineage>
        <taxon>Bacteria</taxon>
        <taxon>Bacillati</taxon>
        <taxon>Actinomycetota</taxon>
        <taxon>Actinomycetes</taxon>
        <taxon>Micrococcales</taxon>
        <taxon>Micrococcaceae</taxon>
        <taxon>Nesterenkonia</taxon>
    </lineage>
</organism>
<dbReference type="SUPFAM" id="SSF161098">
    <property type="entry name" value="MetI-like"/>
    <property type="match status" value="1"/>
</dbReference>
<dbReference type="AlphaFoldDB" id="A0A5R9BKF7"/>
<keyword evidence="6 7" id="KW-0472">Membrane</keyword>
<evidence type="ECO:0000313" key="10">
    <source>
        <dbReference type="EMBL" id="TLQ01107.1"/>
    </source>
</evidence>
<dbReference type="GO" id="GO:0055085">
    <property type="term" value="P:transmembrane transport"/>
    <property type="evidence" value="ECO:0007669"/>
    <property type="project" value="InterPro"/>
</dbReference>
<keyword evidence="2 7" id="KW-0813">Transport</keyword>
<evidence type="ECO:0000256" key="4">
    <source>
        <dbReference type="ARBA" id="ARBA00022692"/>
    </source>
</evidence>
<evidence type="ECO:0000256" key="2">
    <source>
        <dbReference type="ARBA" id="ARBA00022448"/>
    </source>
</evidence>
<keyword evidence="5 7" id="KW-1133">Transmembrane helix</keyword>
<evidence type="ECO:0000256" key="1">
    <source>
        <dbReference type="ARBA" id="ARBA00004651"/>
    </source>
</evidence>
<accession>A0A5R9BKF7</accession>
<dbReference type="Proteomes" id="UP000310458">
    <property type="component" value="Unassembled WGS sequence"/>
</dbReference>
<evidence type="ECO:0000259" key="9">
    <source>
        <dbReference type="PROSITE" id="PS50928"/>
    </source>
</evidence>
<evidence type="ECO:0000256" key="6">
    <source>
        <dbReference type="ARBA" id="ARBA00023136"/>
    </source>
</evidence>
<dbReference type="EMBL" id="VAVZ01000002">
    <property type="protein sequence ID" value="TLQ01107.1"/>
    <property type="molecule type" value="Genomic_DNA"/>
</dbReference>
<comment type="subcellular location">
    <subcellularLocation>
        <location evidence="1 7">Cell membrane</location>
        <topology evidence="1 7">Multi-pass membrane protein</topology>
    </subcellularLocation>
</comment>
<dbReference type="InterPro" id="IPR000515">
    <property type="entry name" value="MetI-like"/>
</dbReference>
<dbReference type="PANTHER" id="PTHR43386">
    <property type="entry name" value="OLIGOPEPTIDE TRANSPORT SYSTEM PERMEASE PROTEIN APPC"/>
    <property type="match status" value="1"/>
</dbReference>
<feature type="transmembrane region" description="Helical" evidence="7">
    <location>
        <begin position="30"/>
        <end position="52"/>
    </location>
</feature>
<feature type="domain" description="ABC transmembrane type-1" evidence="9">
    <location>
        <begin position="92"/>
        <end position="281"/>
    </location>
</feature>
<dbReference type="CDD" id="cd06261">
    <property type="entry name" value="TM_PBP2"/>
    <property type="match status" value="1"/>
</dbReference>
<dbReference type="Pfam" id="PF00528">
    <property type="entry name" value="BPD_transp_1"/>
    <property type="match status" value="1"/>
</dbReference>
<feature type="transmembrane region" description="Helical" evidence="7">
    <location>
        <begin position="258"/>
        <end position="281"/>
    </location>
</feature>
<feature type="compositionally biased region" description="Polar residues" evidence="8">
    <location>
        <begin position="1"/>
        <end position="14"/>
    </location>
</feature>
<evidence type="ECO:0000256" key="8">
    <source>
        <dbReference type="SAM" id="MobiDB-lite"/>
    </source>
</evidence>
<gene>
    <name evidence="10" type="ORF">FEF26_01320</name>
</gene>
<sequence>MSTPETASSTTGETPQPAQRPPRRRRAGTGLIIAGGTLVGLVVLMALVSLVWTPQDPTATGATNRLEGPSAEHWLGTDGLGRDIASMVLAGSRVPLLVGLGTVCVGFLIGVPYGIAAALTERGAGLWMMRGNDIAQAFPALLLAIILAAVFGVSTGTAVIALGLGLAPGVARVVRSGTLQVLSRDYALAARAAGRGSIYLALRHVLPNIRGIIIVQATVGFAIAVLAEAALSFLGLGTPPPTPSWGRMLQDAQSVLNIAPLTVLWPGMAVAITVLGFNLLGDGLRDRFDPRMERTR</sequence>
<keyword evidence="3" id="KW-1003">Cell membrane</keyword>
<name>A0A5R9BKF7_9MICC</name>
<proteinExistence type="inferred from homology"/>
<keyword evidence="4 7" id="KW-0812">Transmembrane</keyword>
<dbReference type="InterPro" id="IPR050366">
    <property type="entry name" value="BP-dependent_transpt_permease"/>
</dbReference>
<dbReference type="PANTHER" id="PTHR43386:SF25">
    <property type="entry name" value="PEPTIDE ABC TRANSPORTER PERMEASE PROTEIN"/>
    <property type="match status" value="1"/>
</dbReference>
<dbReference type="RefSeq" id="WP_138251731.1">
    <property type="nucleotide sequence ID" value="NZ_VAVZ01000002.1"/>
</dbReference>
<evidence type="ECO:0000256" key="7">
    <source>
        <dbReference type="RuleBase" id="RU363032"/>
    </source>
</evidence>
<comment type="similarity">
    <text evidence="7">Belongs to the binding-protein-dependent transport system permease family.</text>
</comment>
<dbReference type="OrthoDB" id="9812701at2"/>
<dbReference type="InterPro" id="IPR035906">
    <property type="entry name" value="MetI-like_sf"/>
</dbReference>
<dbReference type="GO" id="GO:0005886">
    <property type="term" value="C:plasma membrane"/>
    <property type="evidence" value="ECO:0007669"/>
    <property type="project" value="UniProtKB-SubCell"/>
</dbReference>
<evidence type="ECO:0000256" key="5">
    <source>
        <dbReference type="ARBA" id="ARBA00022989"/>
    </source>
</evidence>
<dbReference type="Gene3D" id="1.10.3720.10">
    <property type="entry name" value="MetI-like"/>
    <property type="match status" value="1"/>
</dbReference>
<feature type="transmembrane region" description="Helical" evidence="7">
    <location>
        <begin position="214"/>
        <end position="238"/>
    </location>
</feature>
<evidence type="ECO:0000256" key="3">
    <source>
        <dbReference type="ARBA" id="ARBA00022475"/>
    </source>
</evidence>
<feature type="region of interest" description="Disordered" evidence="8">
    <location>
        <begin position="1"/>
        <end position="26"/>
    </location>
</feature>
<protein>
    <submittedName>
        <fullName evidence="10">ABC transporter permease</fullName>
    </submittedName>
</protein>
<keyword evidence="11" id="KW-1185">Reference proteome</keyword>